<feature type="transmembrane region" description="Helical" evidence="2">
    <location>
        <begin position="37"/>
        <end position="56"/>
    </location>
</feature>
<keyword evidence="2" id="KW-0812">Transmembrane</keyword>
<feature type="compositionally biased region" description="Pro residues" evidence="1">
    <location>
        <begin position="113"/>
        <end position="355"/>
    </location>
</feature>
<keyword evidence="4" id="KW-1185">Reference proteome</keyword>
<keyword evidence="2" id="KW-0472">Membrane</keyword>
<evidence type="ECO:0008006" key="5">
    <source>
        <dbReference type="Google" id="ProtNLM"/>
    </source>
</evidence>
<feature type="compositionally biased region" description="Polar residues" evidence="1">
    <location>
        <begin position="95"/>
        <end position="108"/>
    </location>
</feature>
<evidence type="ECO:0000313" key="4">
    <source>
        <dbReference type="Proteomes" id="UP001157974"/>
    </source>
</evidence>
<dbReference type="AlphaFoldDB" id="A0AAV8UF03"/>
<evidence type="ECO:0000256" key="2">
    <source>
        <dbReference type="SAM" id="Phobius"/>
    </source>
</evidence>
<comment type="caution">
    <text evidence="3">The sequence shown here is derived from an EMBL/GenBank/DDBJ whole genome shotgun (WGS) entry which is preliminary data.</text>
</comment>
<dbReference type="SUPFAM" id="SSF52540">
    <property type="entry name" value="P-loop containing nucleoside triphosphate hydrolases"/>
    <property type="match status" value="1"/>
</dbReference>
<keyword evidence="2" id="KW-1133">Transmembrane helix</keyword>
<dbReference type="Gene3D" id="3.40.50.300">
    <property type="entry name" value="P-loop containing nucleotide triphosphate hydrolases"/>
    <property type="match status" value="1"/>
</dbReference>
<feature type="compositionally biased region" description="Low complexity" evidence="1">
    <location>
        <begin position="356"/>
        <end position="375"/>
    </location>
</feature>
<dbReference type="Proteomes" id="UP001157974">
    <property type="component" value="Unassembled WGS sequence"/>
</dbReference>
<evidence type="ECO:0000313" key="3">
    <source>
        <dbReference type="EMBL" id="KAJ8901055.1"/>
    </source>
</evidence>
<reference evidence="3 4" key="1">
    <citation type="journal article" date="2023" name="Nat. Commun.">
        <title>Origin of minicircular mitochondrial genomes in red algae.</title>
        <authorList>
            <person name="Lee Y."/>
            <person name="Cho C.H."/>
            <person name="Lee Y.M."/>
            <person name="Park S.I."/>
            <person name="Yang J.H."/>
            <person name="West J.A."/>
            <person name="Bhattacharya D."/>
            <person name="Yoon H.S."/>
        </authorList>
    </citation>
    <scope>NUCLEOTIDE SEQUENCE [LARGE SCALE GENOMIC DNA]</scope>
    <source>
        <strain evidence="3 4">CCMP1338</strain>
        <tissue evidence="3">Whole cell</tissue>
    </source>
</reference>
<feature type="compositionally biased region" description="Basic residues" evidence="1">
    <location>
        <begin position="1"/>
        <end position="10"/>
    </location>
</feature>
<sequence length="746" mass="76405">MKSAGGRRGKLFGGKGTTGRTGFERGAGPEGRRWSKLLRYMAFPVFMAVIFLGMLANTGDMGSGSSFRIEQLTPGGEEEGQAGQPVGIPPAAVQPPTTEQPPSRQPGTVQPPVGAPPVGAPPAGAPPAGAPPVGAPPAGAPPVVAPPVVAPPPGAPPPGAPPPGAPPPGAPPPGAPPPGAPPPGAPPPGAPPPGAPPPGAPPPGAPPPGAPPPGAPPPGAPPPGAPPPGAPPPGAPPPGAPPPGAPPPGAPPPGAPPPGAPPPGAPPPGAPPPGAPPPGAPPPGAPPPGAPPPGAPPPGAPPPGAPPPGAPPPGAPPPGAPPLGAPPLGAPPVGSPPAGAPPVVAPPAGAPPAGAPPVSQAQVPPPAAVGGVLPGQSPENPSGDDVLRKVVPQCTKDLDPPKGYIMVMSAHTGSTAMMSQLTQHPGVVWDMNNYEPLNQFDYEELNPWGAAEWAREYFEHWNNPVNNPEGKLPGFKMSAVTIVKAPEVFRQLARDFKLRILWNFREDALKRAAGRYPYYYLKDDTSIGGLNLGEDASSRCDMGVGCSFKIDRMGHLHCVMIRNAKVDEYMKKAVDILSTDHGCYLELLYEDYLQYPDEQMEEIYKFLGLENLEVESKRGKATSDNMCKVIENYDEVCAAFNECSAWKQWLNDPKNGCSCENYTFTSLGGDGVNELCSTQKPPDYARWCGGFNYEEDVKRILRLREEGPQAMKDFKEAKLGSSSEEHREPTVIHLNKGEVTNWGNPE</sequence>
<dbReference type="EMBL" id="JAMWBK010000012">
    <property type="protein sequence ID" value="KAJ8901055.1"/>
    <property type="molecule type" value="Genomic_DNA"/>
</dbReference>
<evidence type="ECO:0000256" key="1">
    <source>
        <dbReference type="SAM" id="MobiDB-lite"/>
    </source>
</evidence>
<organism evidence="3 4">
    <name type="scientific">Rhodosorus marinus</name>
    <dbReference type="NCBI Taxonomy" id="101924"/>
    <lineage>
        <taxon>Eukaryota</taxon>
        <taxon>Rhodophyta</taxon>
        <taxon>Stylonematophyceae</taxon>
        <taxon>Stylonematales</taxon>
        <taxon>Stylonemataceae</taxon>
        <taxon>Rhodosorus</taxon>
    </lineage>
</organism>
<proteinExistence type="predicted"/>
<protein>
    <recommendedName>
        <fullName evidence="5">Protein-tyrosine sulfotransferase</fullName>
    </recommendedName>
</protein>
<feature type="region of interest" description="Disordered" evidence="1">
    <location>
        <begin position="1"/>
        <end position="30"/>
    </location>
</feature>
<name>A0AAV8UF03_9RHOD</name>
<accession>A0AAV8UF03</accession>
<dbReference type="InterPro" id="IPR027417">
    <property type="entry name" value="P-loop_NTPase"/>
</dbReference>
<gene>
    <name evidence="3" type="ORF">NDN08_004916</name>
</gene>
<feature type="region of interest" description="Disordered" evidence="1">
    <location>
        <begin position="66"/>
        <end position="386"/>
    </location>
</feature>